<feature type="region of interest" description="Disordered" evidence="10">
    <location>
        <begin position="1"/>
        <end position="21"/>
    </location>
</feature>
<feature type="transmembrane region" description="Helical" evidence="11">
    <location>
        <begin position="28"/>
        <end position="45"/>
    </location>
</feature>
<gene>
    <name evidence="13" type="ORF">DX914_04240</name>
</gene>
<keyword evidence="3" id="KW-0813">Transport</keyword>
<evidence type="ECO:0000256" key="7">
    <source>
        <dbReference type="ARBA" id="ARBA00022927"/>
    </source>
</evidence>
<evidence type="ECO:0000259" key="12">
    <source>
        <dbReference type="PROSITE" id="PS52015"/>
    </source>
</evidence>
<dbReference type="PANTHER" id="PTHR33446">
    <property type="entry name" value="PROTEIN TONB-RELATED"/>
    <property type="match status" value="1"/>
</dbReference>
<evidence type="ECO:0000256" key="5">
    <source>
        <dbReference type="ARBA" id="ARBA00022519"/>
    </source>
</evidence>
<dbReference type="InterPro" id="IPR037682">
    <property type="entry name" value="TonB_C"/>
</dbReference>
<evidence type="ECO:0000256" key="1">
    <source>
        <dbReference type="ARBA" id="ARBA00004383"/>
    </source>
</evidence>
<dbReference type="PROSITE" id="PS52015">
    <property type="entry name" value="TONB_CTD"/>
    <property type="match status" value="1"/>
</dbReference>
<evidence type="ECO:0000256" key="4">
    <source>
        <dbReference type="ARBA" id="ARBA00022475"/>
    </source>
</evidence>
<evidence type="ECO:0000313" key="14">
    <source>
        <dbReference type="Proteomes" id="UP000264492"/>
    </source>
</evidence>
<keyword evidence="8 11" id="KW-1133">Transmembrane helix</keyword>
<comment type="similarity">
    <text evidence="2">Belongs to the TonB family.</text>
</comment>
<evidence type="ECO:0000256" key="6">
    <source>
        <dbReference type="ARBA" id="ARBA00022692"/>
    </source>
</evidence>
<dbReference type="InterPro" id="IPR006260">
    <property type="entry name" value="TonB/TolA_C"/>
</dbReference>
<feature type="region of interest" description="Disordered" evidence="10">
    <location>
        <begin position="61"/>
        <end position="103"/>
    </location>
</feature>
<comment type="caution">
    <text evidence="13">The sequence shown here is derived from an EMBL/GenBank/DDBJ whole genome shotgun (WGS) entry which is preliminary data.</text>
</comment>
<keyword evidence="14" id="KW-1185">Reference proteome</keyword>
<name>A0A371K358_9GAMM</name>
<keyword evidence="4" id="KW-1003">Cell membrane</keyword>
<evidence type="ECO:0000256" key="11">
    <source>
        <dbReference type="SAM" id="Phobius"/>
    </source>
</evidence>
<feature type="domain" description="TonB C-terminal" evidence="12">
    <location>
        <begin position="105"/>
        <end position="196"/>
    </location>
</feature>
<keyword evidence="5" id="KW-0997">Cell inner membrane</keyword>
<keyword evidence="9 11" id="KW-0472">Membrane</keyword>
<dbReference type="GO" id="GO:0015031">
    <property type="term" value="P:protein transport"/>
    <property type="evidence" value="ECO:0007669"/>
    <property type="project" value="UniProtKB-KW"/>
</dbReference>
<evidence type="ECO:0000313" key="13">
    <source>
        <dbReference type="EMBL" id="RDZ28356.1"/>
    </source>
</evidence>
<dbReference type="EMBL" id="QTSU01000001">
    <property type="protein sequence ID" value="RDZ28356.1"/>
    <property type="molecule type" value="Genomic_DNA"/>
</dbReference>
<dbReference type="Proteomes" id="UP000264492">
    <property type="component" value="Unassembled WGS sequence"/>
</dbReference>
<evidence type="ECO:0000256" key="10">
    <source>
        <dbReference type="SAM" id="MobiDB-lite"/>
    </source>
</evidence>
<evidence type="ECO:0000256" key="9">
    <source>
        <dbReference type="ARBA" id="ARBA00023136"/>
    </source>
</evidence>
<dbReference type="GO" id="GO:0031992">
    <property type="term" value="F:energy transducer activity"/>
    <property type="evidence" value="ECO:0007669"/>
    <property type="project" value="TreeGrafter"/>
</dbReference>
<evidence type="ECO:0000256" key="3">
    <source>
        <dbReference type="ARBA" id="ARBA00022448"/>
    </source>
</evidence>
<dbReference type="AlphaFoldDB" id="A0A371K358"/>
<dbReference type="InterPro" id="IPR051045">
    <property type="entry name" value="TonB-dependent_transducer"/>
</dbReference>
<organism evidence="13 14">
    <name type="scientific">Lysobacter silvisoli</name>
    <dbReference type="NCBI Taxonomy" id="2293254"/>
    <lineage>
        <taxon>Bacteria</taxon>
        <taxon>Pseudomonadati</taxon>
        <taxon>Pseudomonadota</taxon>
        <taxon>Gammaproteobacteria</taxon>
        <taxon>Lysobacterales</taxon>
        <taxon>Lysobacteraceae</taxon>
        <taxon>Lysobacter</taxon>
    </lineage>
</organism>
<dbReference type="SUPFAM" id="SSF74653">
    <property type="entry name" value="TolA/TonB C-terminal domain"/>
    <property type="match status" value="1"/>
</dbReference>
<proteinExistence type="inferred from homology"/>
<dbReference type="NCBIfam" id="TIGR01352">
    <property type="entry name" value="tonB_Cterm"/>
    <property type="match status" value="1"/>
</dbReference>
<dbReference type="GO" id="GO:0055085">
    <property type="term" value="P:transmembrane transport"/>
    <property type="evidence" value="ECO:0007669"/>
    <property type="project" value="InterPro"/>
</dbReference>
<accession>A0A371K358</accession>
<dbReference type="GO" id="GO:0098797">
    <property type="term" value="C:plasma membrane protein complex"/>
    <property type="evidence" value="ECO:0007669"/>
    <property type="project" value="TreeGrafter"/>
</dbReference>
<dbReference type="PANTHER" id="PTHR33446:SF2">
    <property type="entry name" value="PROTEIN TONB"/>
    <property type="match status" value="1"/>
</dbReference>
<dbReference type="OrthoDB" id="9792439at2"/>
<evidence type="ECO:0000256" key="8">
    <source>
        <dbReference type="ARBA" id="ARBA00022989"/>
    </source>
</evidence>
<dbReference type="Gene3D" id="3.30.1150.10">
    <property type="match status" value="1"/>
</dbReference>
<keyword evidence="7" id="KW-0653">Protein transport</keyword>
<dbReference type="RefSeq" id="WP_115857797.1">
    <property type="nucleotide sequence ID" value="NZ_QTSU01000001.1"/>
</dbReference>
<protein>
    <submittedName>
        <fullName evidence="13">TonB family protein</fullName>
    </submittedName>
</protein>
<reference evidence="13 14" key="1">
    <citation type="submission" date="2018-08" db="EMBL/GenBank/DDBJ databases">
        <title>Lysobacter sp. zong2l5, whole genome shotgun sequence.</title>
        <authorList>
            <person name="Zhang X."/>
            <person name="Feng G."/>
            <person name="Zhu H."/>
        </authorList>
    </citation>
    <scope>NUCLEOTIDE SEQUENCE [LARGE SCALE GENOMIC DNA]</scope>
    <source>
        <strain evidence="14">zong2l5</strain>
    </source>
</reference>
<evidence type="ECO:0000256" key="2">
    <source>
        <dbReference type="ARBA" id="ARBA00006555"/>
    </source>
</evidence>
<dbReference type="Pfam" id="PF03544">
    <property type="entry name" value="TonB_C"/>
    <property type="match status" value="1"/>
</dbReference>
<feature type="compositionally biased region" description="Polar residues" evidence="10">
    <location>
        <begin position="1"/>
        <end position="14"/>
    </location>
</feature>
<sequence length="196" mass="20910">MTDNTLENRQTNPPTDAGAAAPARNRTGLWLLLLLAAILLIWYLLSQRAPAPVVVSPDAAMTPVPAESTDTPAPAERGDRTGARKPAAEASKPKTDKPIAATPRETVPERIAGRSPEPEYPATALRRGEGGEVVLRVNVGSDGVPGEVDFARRSASRDLDRAAQDAVRKWRFTPATRNGKPVPAVVEVPITFQPQA</sequence>
<comment type="subcellular location">
    <subcellularLocation>
        <location evidence="1">Cell inner membrane</location>
        <topology evidence="1">Single-pass membrane protein</topology>
        <orientation evidence="1">Periplasmic side</orientation>
    </subcellularLocation>
</comment>
<keyword evidence="6 11" id="KW-0812">Transmembrane</keyword>